<evidence type="ECO:0000256" key="1">
    <source>
        <dbReference type="ARBA" id="ARBA00023015"/>
    </source>
</evidence>
<dbReference type="PANTHER" id="PTHR44688">
    <property type="entry name" value="DNA-BINDING TRANSCRIPTIONAL ACTIVATOR DEVR_DOSR"/>
    <property type="match status" value="1"/>
</dbReference>
<evidence type="ECO:0000259" key="5">
    <source>
        <dbReference type="PROSITE" id="PS50043"/>
    </source>
</evidence>
<dbReference type="SUPFAM" id="SSF52172">
    <property type="entry name" value="CheY-like"/>
    <property type="match status" value="1"/>
</dbReference>
<dbReference type="PANTHER" id="PTHR44688:SF16">
    <property type="entry name" value="DNA-BINDING TRANSCRIPTIONAL ACTIVATOR DEVR_DOSR"/>
    <property type="match status" value="1"/>
</dbReference>
<dbReference type="PRINTS" id="PR00038">
    <property type="entry name" value="HTHLUXR"/>
</dbReference>
<dbReference type="SMART" id="SM00421">
    <property type="entry name" value="HTH_LUXR"/>
    <property type="match status" value="1"/>
</dbReference>
<dbReference type="EMBL" id="JACIGM010000001">
    <property type="protein sequence ID" value="MBB4272876.1"/>
    <property type="molecule type" value="Genomic_DNA"/>
</dbReference>
<dbReference type="GO" id="GO:0003677">
    <property type="term" value="F:DNA binding"/>
    <property type="evidence" value="ECO:0007669"/>
    <property type="project" value="UniProtKB-KW"/>
</dbReference>
<dbReference type="InterPro" id="IPR001789">
    <property type="entry name" value="Sig_transdc_resp-reg_receiver"/>
</dbReference>
<dbReference type="GO" id="GO:0006355">
    <property type="term" value="P:regulation of DNA-templated transcription"/>
    <property type="evidence" value="ECO:0007669"/>
    <property type="project" value="InterPro"/>
</dbReference>
<proteinExistence type="predicted"/>
<dbReference type="AlphaFoldDB" id="A0A7W6RI53"/>
<evidence type="ECO:0000313" key="7">
    <source>
        <dbReference type="EMBL" id="MBB4272876.1"/>
    </source>
</evidence>
<dbReference type="CDD" id="cd06170">
    <property type="entry name" value="LuxR_C_like"/>
    <property type="match status" value="1"/>
</dbReference>
<dbReference type="InterPro" id="IPR011006">
    <property type="entry name" value="CheY-like_superfamily"/>
</dbReference>
<keyword evidence="3" id="KW-0804">Transcription</keyword>
<dbReference type="Pfam" id="PF00072">
    <property type="entry name" value="Response_reg"/>
    <property type="match status" value="1"/>
</dbReference>
<dbReference type="RefSeq" id="WP_183922843.1">
    <property type="nucleotide sequence ID" value="NZ_JACIGM010000001.1"/>
</dbReference>
<dbReference type="InterPro" id="IPR036388">
    <property type="entry name" value="WH-like_DNA-bd_sf"/>
</dbReference>
<evidence type="ECO:0000256" key="4">
    <source>
        <dbReference type="PROSITE-ProRule" id="PRU00169"/>
    </source>
</evidence>
<comment type="caution">
    <text evidence="7">The sequence shown here is derived from an EMBL/GenBank/DDBJ whole genome shotgun (WGS) entry which is preliminary data.</text>
</comment>
<evidence type="ECO:0000256" key="3">
    <source>
        <dbReference type="ARBA" id="ARBA00023163"/>
    </source>
</evidence>
<evidence type="ECO:0000256" key="2">
    <source>
        <dbReference type="ARBA" id="ARBA00023125"/>
    </source>
</evidence>
<feature type="domain" description="HTH luxR-type" evidence="5">
    <location>
        <begin position="143"/>
        <end position="208"/>
    </location>
</feature>
<dbReference type="SMART" id="SM00448">
    <property type="entry name" value="REC"/>
    <property type="match status" value="1"/>
</dbReference>
<sequence length="208" mass="22995">MPEPESLKDALATVHIIDDDAHLRASLLNFFESIGQQAAAFESAIDFLERADLSQRGCILLDIGMPGMTGLELQARLTELGHPLPIIFMTGNTSVTTSVSAMKAGAFDYLLKPFSSEDLIKTTKLALARNAALREKHASLVHARDSIAILTPRETEVFEFVAKGLMNKQIAYEMGISEIMVKLHRGRMMKKLDARSVADLVRIFDELH</sequence>
<gene>
    <name evidence="7" type="ORF">GGE12_000618</name>
</gene>
<feature type="domain" description="Response regulatory" evidence="6">
    <location>
        <begin position="13"/>
        <end position="127"/>
    </location>
</feature>
<reference evidence="7 8" key="1">
    <citation type="submission" date="2020-08" db="EMBL/GenBank/DDBJ databases">
        <title>Genomic Encyclopedia of Type Strains, Phase IV (KMG-V): Genome sequencing to study the core and pangenomes of soil and plant-associated prokaryotes.</title>
        <authorList>
            <person name="Whitman W."/>
        </authorList>
    </citation>
    <scope>NUCLEOTIDE SEQUENCE [LARGE SCALE GENOMIC DNA]</scope>
    <source>
        <strain evidence="7 8">SEMIA 402</strain>
    </source>
</reference>
<name>A0A7W6RI53_9HYPH</name>
<dbReference type="Gene3D" id="3.40.50.2300">
    <property type="match status" value="1"/>
</dbReference>
<dbReference type="GO" id="GO:0000160">
    <property type="term" value="P:phosphorelay signal transduction system"/>
    <property type="evidence" value="ECO:0007669"/>
    <property type="project" value="InterPro"/>
</dbReference>
<evidence type="ECO:0000313" key="8">
    <source>
        <dbReference type="Proteomes" id="UP000533641"/>
    </source>
</evidence>
<dbReference type="PROSITE" id="PS50110">
    <property type="entry name" value="RESPONSE_REGULATORY"/>
    <property type="match status" value="1"/>
</dbReference>
<dbReference type="Gene3D" id="1.10.10.10">
    <property type="entry name" value="Winged helix-like DNA-binding domain superfamily/Winged helix DNA-binding domain"/>
    <property type="match status" value="1"/>
</dbReference>
<protein>
    <submittedName>
        <fullName evidence="7">FixJ family two-component response regulator</fullName>
    </submittedName>
</protein>
<organism evidence="7 8">
    <name type="scientific">Rhizobium mongolense</name>
    <dbReference type="NCBI Taxonomy" id="57676"/>
    <lineage>
        <taxon>Bacteria</taxon>
        <taxon>Pseudomonadati</taxon>
        <taxon>Pseudomonadota</taxon>
        <taxon>Alphaproteobacteria</taxon>
        <taxon>Hyphomicrobiales</taxon>
        <taxon>Rhizobiaceae</taxon>
        <taxon>Rhizobium/Agrobacterium group</taxon>
        <taxon>Rhizobium</taxon>
    </lineage>
</organism>
<accession>A0A7W6RI53</accession>
<keyword evidence="2" id="KW-0238">DNA-binding</keyword>
<dbReference type="Pfam" id="PF00196">
    <property type="entry name" value="GerE"/>
    <property type="match status" value="1"/>
</dbReference>
<evidence type="ECO:0000259" key="6">
    <source>
        <dbReference type="PROSITE" id="PS50110"/>
    </source>
</evidence>
<dbReference type="Proteomes" id="UP000533641">
    <property type="component" value="Unassembled WGS sequence"/>
</dbReference>
<keyword evidence="1" id="KW-0805">Transcription regulation</keyword>
<keyword evidence="4" id="KW-0597">Phosphoprotein</keyword>
<dbReference type="InterPro" id="IPR000792">
    <property type="entry name" value="Tscrpt_reg_LuxR_C"/>
</dbReference>
<feature type="modified residue" description="4-aspartylphosphate" evidence="4">
    <location>
        <position position="62"/>
    </location>
</feature>
<dbReference type="PROSITE" id="PS50043">
    <property type="entry name" value="HTH_LUXR_2"/>
    <property type="match status" value="1"/>
</dbReference>